<dbReference type="OrthoDB" id="286404at2"/>
<dbReference type="SUPFAM" id="SSF51735">
    <property type="entry name" value="NAD(P)-binding Rossmann-fold domains"/>
    <property type="match status" value="1"/>
</dbReference>
<evidence type="ECO:0000256" key="1">
    <source>
        <dbReference type="ARBA" id="ARBA00006484"/>
    </source>
</evidence>
<sequence length="252" mass="25557">MDLGLKARVALVTGAGSGIGRAVALELAGEGAHVIAVDIDPTRAEATVKDIEEAGGSARRIACDASDEDQVLACAHEAGAWRGPVTALCLAAGIGASGSIENMDLATWRKVMSVNLDGNFLFLKHFIRPMVEAGGGSIVTIGSTGAILSRHADSAAVYGASKAGLAQFTRHVAARYGGEGVRANCVHPGSTMTNFGESILGGKAMGHQPITAPIGRRADPVEIAGPVTFLLSERASFITGQAIAADGGLTAV</sequence>
<accession>A0A4V2ZUK0</accession>
<dbReference type="Proteomes" id="UP000295511">
    <property type="component" value="Unassembled WGS sequence"/>
</dbReference>
<dbReference type="InterPro" id="IPR036291">
    <property type="entry name" value="NAD(P)-bd_dom_sf"/>
</dbReference>
<dbReference type="RefSeq" id="WP_133202555.1">
    <property type="nucleotide sequence ID" value="NZ_SMRU01000002.1"/>
</dbReference>
<organism evidence="3 4">
    <name type="scientific">Arthrobacter terricola</name>
    <dbReference type="NCBI Taxonomy" id="2547396"/>
    <lineage>
        <taxon>Bacteria</taxon>
        <taxon>Bacillati</taxon>
        <taxon>Actinomycetota</taxon>
        <taxon>Actinomycetes</taxon>
        <taxon>Micrococcales</taxon>
        <taxon>Micrococcaceae</taxon>
        <taxon>Arthrobacter</taxon>
    </lineage>
</organism>
<reference evidence="3 4" key="1">
    <citation type="submission" date="2019-03" db="EMBL/GenBank/DDBJ databases">
        <title>Whole genome sequence of Arthrobacter sp JH1-1.</title>
        <authorList>
            <person name="Trinh H.N."/>
        </authorList>
    </citation>
    <scope>NUCLEOTIDE SEQUENCE [LARGE SCALE GENOMIC DNA]</scope>
    <source>
        <strain evidence="3 4">JH1-1</strain>
    </source>
</reference>
<dbReference type="Pfam" id="PF13561">
    <property type="entry name" value="adh_short_C2"/>
    <property type="match status" value="1"/>
</dbReference>
<name>A0A4V2ZUK0_9MICC</name>
<comment type="caution">
    <text evidence="3">The sequence shown here is derived from an EMBL/GenBank/DDBJ whole genome shotgun (WGS) entry which is preliminary data.</text>
</comment>
<keyword evidence="2" id="KW-0560">Oxidoreductase</keyword>
<evidence type="ECO:0000313" key="3">
    <source>
        <dbReference type="EMBL" id="TDG01295.1"/>
    </source>
</evidence>
<dbReference type="Gene3D" id="3.40.50.720">
    <property type="entry name" value="NAD(P)-binding Rossmann-like Domain"/>
    <property type="match status" value="1"/>
</dbReference>
<comment type="similarity">
    <text evidence="1">Belongs to the short-chain dehydrogenases/reductases (SDR) family.</text>
</comment>
<evidence type="ECO:0000256" key="2">
    <source>
        <dbReference type="ARBA" id="ARBA00023002"/>
    </source>
</evidence>
<dbReference type="CDD" id="cd05233">
    <property type="entry name" value="SDR_c"/>
    <property type="match status" value="1"/>
</dbReference>
<evidence type="ECO:0000313" key="4">
    <source>
        <dbReference type="Proteomes" id="UP000295511"/>
    </source>
</evidence>
<gene>
    <name evidence="3" type="ORF">E1809_01890</name>
</gene>
<dbReference type="FunFam" id="3.40.50.720:FF:000084">
    <property type="entry name" value="Short-chain dehydrogenase reductase"/>
    <property type="match status" value="1"/>
</dbReference>
<dbReference type="EMBL" id="SMRU01000002">
    <property type="protein sequence ID" value="TDG01295.1"/>
    <property type="molecule type" value="Genomic_DNA"/>
</dbReference>
<proteinExistence type="inferred from homology"/>
<dbReference type="GO" id="GO:0016491">
    <property type="term" value="F:oxidoreductase activity"/>
    <property type="evidence" value="ECO:0007669"/>
    <property type="project" value="UniProtKB-KW"/>
</dbReference>
<dbReference type="InterPro" id="IPR002347">
    <property type="entry name" value="SDR_fam"/>
</dbReference>
<dbReference type="PANTHER" id="PTHR24321:SF8">
    <property type="entry name" value="ESTRADIOL 17-BETA-DEHYDROGENASE 8-RELATED"/>
    <property type="match status" value="1"/>
</dbReference>
<dbReference type="PRINTS" id="PR00080">
    <property type="entry name" value="SDRFAMILY"/>
</dbReference>
<dbReference type="PANTHER" id="PTHR24321">
    <property type="entry name" value="DEHYDROGENASES, SHORT CHAIN"/>
    <property type="match status" value="1"/>
</dbReference>
<protein>
    <submittedName>
        <fullName evidence="3">SDR family oxidoreductase</fullName>
    </submittedName>
</protein>
<dbReference type="PRINTS" id="PR00081">
    <property type="entry name" value="GDHRDH"/>
</dbReference>
<dbReference type="AlphaFoldDB" id="A0A4V2ZUK0"/>
<keyword evidence="4" id="KW-1185">Reference proteome</keyword>